<dbReference type="RefSeq" id="WP_303277323.1">
    <property type="nucleotide sequence ID" value="NZ_JAUOEK010000084.1"/>
</dbReference>
<organism evidence="3 4">
    <name type="scientific">Flavivirga aquimarina</name>
    <dbReference type="NCBI Taxonomy" id="2027862"/>
    <lineage>
        <taxon>Bacteria</taxon>
        <taxon>Pseudomonadati</taxon>
        <taxon>Bacteroidota</taxon>
        <taxon>Flavobacteriia</taxon>
        <taxon>Flavobacteriales</taxon>
        <taxon>Flavobacteriaceae</taxon>
        <taxon>Flavivirga</taxon>
    </lineage>
</organism>
<evidence type="ECO:0000259" key="1">
    <source>
        <dbReference type="Pfam" id="PF00144"/>
    </source>
</evidence>
<protein>
    <submittedName>
        <fullName evidence="3">Serine hydrolase</fullName>
    </submittedName>
</protein>
<dbReference type="Gene3D" id="2.40.128.600">
    <property type="match status" value="1"/>
</dbReference>
<reference evidence="3" key="1">
    <citation type="submission" date="2023-07" db="EMBL/GenBank/DDBJ databases">
        <title>Two novel species in the genus Flavivirga.</title>
        <authorList>
            <person name="Kwon K."/>
        </authorList>
    </citation>
    <scope>NUCLEOTIDE SEQUENCE</scope>
    <source>
        <strain evidence="3">KCTC 52353</strain>
    </source>
</reference>
<gene>
    <name evidence="3" type="ORF">Q4Q35_07390</name>
</gene>
<proteinExistence type="predicted"/>
<evidence type="ECO:0000313" key="3">
    <source>
        <dbReference type="EMBL" id="MDO5969626.1"/>
    </source>
</evidence>
<dbReference type="InterPro" id="IPR021860">
    <property type="entry name" value="Peptidase_S12_Pab87-rel_C"/>
</dbReference>
<feature type="domain" description="Beta-lactamase-related" evidence="1">
    <location>
        <begin position="30"/>
        <end position="362"/>
    </location>
</feature>
<keyword evidence="4" id="KW-1185">Reference proteome</keyword>
<name>A0ABT8W967_9FLAO</name>
<dbReference type="GO" id="GO:0016787">
    <property type="term" value="F:hydrolase activity"/>
    <property type="evidence" value="ECO:0007669"/>
    <property type="project" value="UniProtKB-KW"/>
</dbReference>
<dbReference type="InterPro" id="IPR001466">
    <property type="entry name" value="Beta-lactam-related"/>
</dbReference>
<dbReference type="PANTHER" id="PTHR46825">
    <property type="entry name" value="D-ALANYL-D-ALANINE-CARBOXYPEPTIDASE/ENDOPEPTIDASE AMPH"/>
    <property type="match status" value="1"/>
</dbReference>
<dbReference type="InterPro" id="IPR012338">
    <property type="entry name" value="Beta-lactam/transpept-like"/>
</dbReference>
<sequence>MNKFLYLIFLFGITINAYPQKIQLEAIEPFINQLMKDFEVTGLSIGIVRNDSVIYSKGFGTRKVNENLPIDENTIFGIGSISKSFTALTLGILVDEGKIDWDDKVKDYLPYFELYDSYVSENFTIRDLLTHRSGLKEISGGTLWYHSDLSRKDIIKKLKYLEPVSGFREKPAYQNVMYLVAGEIVSMVARTSWDDFLKNRIFDKLEMRNSTSISSVRESNKNLAFPHVWNEDYKKMLVAQEKGDNLAPAGFIYSSANDMNKYMKMLLNDGVFKQDTIISKSTLAEIIKPQIIYPIEGSPFGNEFSSYGFGWWVTPRNNDKLIEHNGVIDGMAAKLFMIKNLNIGVIILTNISKEPASFLLKAKLLEQIFEDKSLDFYETVKGYRDRRVNREPKIKTRVNNTSPSLGLNGYTGVYTDKMYGDINIEPLNEKELEISFSRSSIFRGKLEHWHFDTFKIDWYDIRVPDGYLTFNFNSDRKILGISFDQESLLDVDFSEINFLKKE</sequence>
<dbReference type="Proteomes" id="UP001176883">
    <property type="component" value="Unassembled WGS sequence"/>
</dbReference>
<dbReference type="Pfam" id="PF00144">
    <property type="entry name" value="Beta-lactamase"/>
    <property type="match status" value="1"/>
</dbReference>
<dbReference type="InterPro" id="IPR050491">
    <property type="entry name" value="AmpC-like"/>
</dbReference>
<comment type="caution">
    <text evidence="3">The sequence shown here is derived from an EMBL/GenBank/DDBJ whole genome shotgun (WGS) entry which is preliminary data.</text>
</comment>
<dbReference type="PANTHER" id="PTHR46825:SF15">
    <property type="entry name" value="BETA-LACTAMASE-RELATED DOMAIN-CONTAINING PROTEIN"/>
    <property type="match status" value="1"/>
</dbReference>
<keyword evidence="3" id="KW-0378">Hydrolase</keyword>
<dbReference type="Gene3D" id="3.40.710.10">
    <property type="entry name" value="DD-peptidase/beta-lactamase superfamily"/>
    <property type="match status" value="1"/>
</dbReference>
<dbReference type="Pfam" id="PF11954">
    <property type="entry name" value="DUF3471"/>
    <property type="match status" value="1"/>
</dbReference>
<feature type="domain" description="Peptidase S12 Pab87-related C-terminal" evidence="2">
    <location>
        <begin position="397"/>
        <end position="498"/>
    </location>
</feature>
<dbReference type="EMBL" id="JAUOEK010000084">
    <property type="protein sequence ID" value="MDO5969626.1"/>
    <property type="molecule type" value="Genomic_DNA"/>
</dbReference>
<evidence type="ECO:0000313" key="4">
    <source>
        <dbReference type="Proteomes" id="UP001176883"/>
    </source>
</evidence>
<evidence type="ECO:0000259" key="2">
    <source>
        <dbReference type="Pfam" id="PF11954"/>
    </source>
</evidence>
<accession>A0ABT8W967</accession>
<dbReference type="SUPFAM" id="SSF56601">
    <property type="entry name" value="beta-lactamase/transpeptidase-like"/>
    <property type="match status" value="1"/>
</dbReference>